<dbReference type="AlphaFoldDB" id="F9NSY1"/>
<dbReference type="EMBL" id="AFUN01000007">
    <property type="protein sequence ID" value="EGR97942.1"/>
    <property type="molecule type" value="Genomic_DNA"/>
</dbReference>
<protein>
    <submittedName>
        <fullName evidence="2">Low temperature requirement protein LtrA</fullName>
    </submittedName>
</protein>
<keyword evidence="1" id="KW-0812">Transmembrane</keyword>
<feature type="transmembrane region" description="Helical" evidence="1">
    <location>
        <begin position="21"/>
        <end position="43"/>
    </location>
</feature>
<keyword evidence="1" id="KW-0472">Membrane</keyword>
<feature type="transmembrane region" description="Helical" evidence="1">
    <location>
        <begin position="113"/>
        <end position="135"/>
    </location>
</feature>
<gene>
    <name evidence="2" type="primary">ltrA</name>
    <name evidence="2" type="ORF">HMPREF1162_0148</name>
</gene>
<feature type="transmembrane region" description="Helical" evidence="1">
    <location>
        <begin position="311"/>
        <end position="329"/>
    </location>
</feature>
<dbReference type="Proteomes" id="UP000007832">
    <property type="component" value="Unassembled WGS sequence"/>
</dbReference>
<evidence type="ECO:0000313" key="3">
    <source>
        <dbReference type="Proteomes" id="UP000007832"/>
    </source>
</evidence>
<evidence type="ECO:0000313" key="2">
    <source>
        <dbReference type="EMBL" id="EGR97942.1"/>
    </source>
</evidence>
<feature type="transmembrane region" description="Helical" evidence="1">
    <location>
        <begin position="89"/>
        <end position="107"/>
    </location>
</feature>
<dbReference type="PANTHER" id="PTHR36840:SF1">
    <property type="entry name" value="BLL5714 PROTEIN"/>
    <property type="match status" value="1"/>
</dbReference>
<dbReference type="OrthoDB" id="3722493at2"/>
<feature type="transmembrane region" description="Helical" evidence="1">
    <location>
        <begin position="349"/>
        <end position="382"/>
    </location>
</feature>
<comment type="caution">
    <text evidence="2">The sequence shown here is derived from an EMBL/GenBank/DDBJ whole genome shotgun (WGS) entry which is preliminary data.</text>
</comment>
<dbReference type="STRING" id="1574624.GCA_001642025_00668"/>
<reference evidence="2 3" key="1">
    <citation type="submission" date="2011-07" db="EMBL/GenBank/DDBJ databases">
        <title>Genome Sequence of Propionibacterium acnes SK182B-JCVI.</title>
        <authorList>
            <person name="Durkin A.S."/>
            <person name="Madupu R."/>
            <person name="Hostetler J."/>
            <person name="Radune D."/>
            <person name="Torralba M."/>
            <person name="Methe B."/>
            <person name="Sutton G."/>
            <person name="Strausberg R.L."/>
            <person name="Nelson K.E."/>
        </authorList>
    </citation>
    <scope>NUCLEOTIDE SEQUENCE [LARGE SCALE GENOMIC DNA]</scope>
    <source>
        <strain evidence="2 3">SK182B-JCVI</strain>
    </source>
</reference>
<sequence>MSEPITPGEDGGSASMAERTTAVTAIELLLDLVFVAAIGQLASTLHDDVSWRGGVETVVLWVPLYLLWAHTTFSATGTITENKSARRPILCVLFFGIFMAAGIPVAFEDGSGCLAVVAPYLIAQLGQVALTWSIHGRAEMNVRSRNVMVWHSVSAIGWIIGVFVEPGIRLWVWLGAVIVEVMGMLLRHPLGHNNDIDTTEWQFDTAHMLERIRLFLILALGEQIVSIVTGLHQAGFHLLNLAAAVASIVTFFALWWLYIWDIEVILETDPQEHDNPAESGATSITVQLVLALGLIPLAVSDEIVIDEPTHSGSLILAALACGGAIHYLAAQAWQAHKVTGHASWRRLGAILALIAVGTVTSLIPAIVTNALVAAILVVTAVMSRRHHIKHFNQDPTQHDRIIEK</sequence>
<accession>F9NSY1</accession>
<feature type="transmembrane region" description="Helical" evidence="1">
    <location>
        <begin position="238"/>
        <end position="260"/>
    </location>
</feature>
<dbReference type="InterPro" id="IPR010640">
    <property type="entry name" value="Low_temperature_requirement_A"/>
</dbReference>
<proteinExistence type="predicted"/>
<dbReference type="eggNOG" id="COG4292">
    <property type="taxonomic scope" value="Bacteria"/>
</dbReference>
<feature type="transmembrane region" description="Helical" evidence="1">
    <location>
        <begin position="280"/>
        <end position="299"/>
    </location>
</feature>
<name>F9NSY1_9ACTN</name>
<dbReference type="Pfam" id="PF06772">
    <property type="entry name" value="LtrA"/>
    <property type="match status" value="1"/>
</dbReference>
<feature type="transmembrane region" description="Helical" evidence="1">
    <location>
        <begin position="49"/>
        <end position="68"/>
    </location>
</feature>
<keyword evidence="1" id="KW-1133">Transmembrane helix</keyword>
<organism evidence="2 3">
    <name type="scientific">[Propionibacterium] namnetense SK182B-JCVI</name>
    <dbReference type="NCBI Taxonomy" id="1051006"/>
    <lineage>
        <taxon>Bacteria</taxon>
        <taxon>Bacillati</taxon>
        <taxon>Actinomycetota</taxon>
        <taxon>Actinomycetes</taxon>
        <taxon>Propionibacteriales</taxon>
        <taxon>Propionibacteriaceae</taxon>
        <taxon>Cutibacterium</taxon>
    </lineage>
</organism>
<dbReference type="PATRIC" id="fig|1051006.4.peg.274"/>
<dbReference type="PANTHER" id="PTHR36840">
    <property type="entry name" value="BLL5714 PROTEIN"/>
    <property type="match status" value="1"/>
</dbReference>
<evidence type="ECO:0000256" key="1">
    <source>
        <dbReference type="SAM" id="Phobius"/>
    </source>
</evidence>